<organism evidence="1 2">
    <name type="scientific">Bradyrhizobium elkanii</name>
    <dbReference type="NCBI Taxonomy" id="29448"/>
    <lineage>
        <taxon>Bacteria</taxon>
        <taxon>Pseudomonadati</taxon>
        <taxon>Pseudomonadota</taxon>
        <taxon>Alphaproteobacteria</taxon>
        <taxon>Hyphomicrobiales</taxon>
        <taxon>Nitrobacteraceae</taxon>
        <taxon>Bradyrhizobium</taxon>
    </lineage>
</organism>
<name>A0ABV4EZF7_BRAEL</name>
<proteinExistence type="predicted"/>
<comment type="caution">
    <text evidence="1">The sequence shown here is derived from an EMBL/GenBank/DDBJ whole genome shotgun (WGS) entry which is preliminary data.</text>
</comment>
<sequence>MRYKVARLFHFVHSLLEPVLCRYDVFKVIPLRDDDLSKLTKVRETQQIGFLTFKPRIFQSSRAATLRVLLNL</sequence>
<reference evidence="1 2" key="1">
    <citation type="submission" date="2024-07" db="EMBL/GenBank/DDBJ databases">
        <title>Genomic Encyclopedia of Type Strains, Phase V (KMG-V): Genome sequencing to study the core and pangenomes of soil and plant-associated prokaryotes.</title>
        <authorList>
            <person name="Whitman W."/>
        </authorList>
    </citation>
    <scope>NUCLEOTIDE SEQUENCE [LARGE SCALE GENOMIC DNA]</scope>
    <source>
        <strain evidence="1 2">USDA 415</strain>
    </source>
</reference>
<dbReference type="EMBL" id="JBGBZA010000002">
    <property type="protein sequence ID" value="MEY9316553.1"/>
    <property type="molecule type" value="Genomic_DNA"/>
</dbReference>
<protein>
    <submittedName>
        <fullName evidence="1">Uncharacterized protein</fullName>
    </submittedName>
</protein>
<gene>
    <name evidence="1" type="ORF">ABIF29_003352</name>
</gene>
<dbReference type="Proteomes" id="UP001565471">
    <property type="component" value="Unassembled WGS sequence"/>
</dbReference>
<evidence type="ECO:0000313" key="1">
    <source>
        <dbReference type="EMBL" id="MEY9316553.1"/>
    </source>
</evidence>
<accession>A0ABV4EZF7</accession>
<evidence type="ECO:0000313" key="2">
    <source>
        <dbReference type="Proteomes" id="UP001565471"/>
    </source>
</evidence>
<keyword evidence="2" id="KW-1185">Reference proteome</keyword>